<dbReference type="InterPro" id="IPR048494">
    <property type="entry name" value="Dit-like_N"/>
</dbReference>
<feature type="transmembrane region" description="Helical" evidence="1">
    <location>
        <begin position="212"/>
        <end position="235"/>
    </location>
</feature>
<keyword evidence="1" id="KW-1133">Transmembrane helix</keyword>
<dbReference type="EMBL" id="BK032598">
    <property type="protein sequence ID" value="DAF50595.1"/>
    <property type="molecule type" value="Genomic_DNA"/>
</dbReference>
<name>A0A8S5SID3_9VIRU</name>
<feature type="transmembrane region" description="Helical" evidence="1">
    <location>
        <begin position="241"/>
        <end position="263"/>
    </location>
</feature>
<protein>
    <recommendedName>
        <fullName evidence="2">Dit-like phage tail protein N-terminal domain-containing protein</fullName>
    </recommendedName>
</protein>
<organism evidence="3">
    <name type="scientific">Phage sp. ctqZP6</name>
    <dbReference type="NCBI Taxonomy" id="2828010"/>
    <lineage>
        <taxon>Viruses</taxon>
    </lineage>
</organism>
<proteinExistence type="predicted"/>
<dbReference type="Pfam" id="PF21821">
    <property type="entry name" value="Dit_like"/>
    <property type="match status" value="1"/>
</dbReference>
<keyword evidence="1" id="KW-0472">Membrane</keyword>
<evidence type="ECO:0000259" key="2">
    <source>
        <dbReference type="Pfam" id="PF21821"/>
    </source>
</evidence>
<feature type="domain" description="Dit-like phage tail protein N-terminal" evidence="2">
    <location>
        <begin position="23"/>
        <end position="151"/>
    </location>
</feature>
<evidence type="ECO:0000313" key="3">
    <source>
        <dbReference type="EMBL" id="DAF50595.1"/>
    </source>
</evidence>
<sequence length="427" mass="47231">MEYAVLISYIDPNDATNAVTIILDTVNDTQINASSTVTEHPTVNGTPMADHMYKNPIDLTLNGTFSLNGKKAILIDKAGKSLARVEKIFEDIKDKGILCTISKIKIVDRDSTPQFTVRDNMVLQSINWVEKINSLGFTFNFREALRADVQVYDVDPDDRFAPDITYADASNFSDTLLDWDAVDEEVLQALIDYNLAADDFLEYLATISVGSLIAIGIGAAVATALASTLVALGVAISTIPIVGAVVAAVAAVVIGIFALFKLIKKRAYKIKAFVYYKNATKRDKEVKRFMEFYDSIHNKIRTLDGAMKVWSVSENKAQETLVNIDGSYYIFNFERNNVDSGYAYKLNVSDINDTAIKCTNTNCAINAFTDGNDNNMLFSTSKSRVYLIRDANADPNDLTRYFICAAQLSPVDFSDALTKIIQEAIKY</sequence>
<accession>A0A8S5SID3</accession>
<reference evidence="3" key="1">
    <citation type="journal article" date="2021" name="Proc. Natl. Acad. Sci. U.S.A.">
        <title>A Catalog of Tens of Thousands of Viruses from Human Metagenomes Reveals Hidden Associations with Chronic Diseases.</title>
        <authorList>
            <person name="Tisza M.J."/>
            <person name="Buck C.B."/>
        </authorList>
    </citation>
    <scope>NUCLEOTIDE SEQUENCE</scope>
    <source>
        <strain evidence="3">CtqZP6</strain>
    </source>
</reference>
<evidence type="ECO:0000256" key="1">
    <source>
        <dbReference type="SAM" id="Phobius"/>
    </source>
</evidence>
<keyword evidence="1" id="KW-0812">Transmembrane</keyword>